<comment type="caution">
    <text evidence="2">The sequence shown here is derived from an EMBL/GenBank/DDBJ whole genome shotgun (WGS) entry which is preliminary data.</text>
</comment>
<dbReference type="Proteomes" id="UP001519887">
    <property type="component" value="Unassembled WGS sequence"/>
</dbReference>
<evidence type="ECO:0000259" key="1">
    <source>
        <dbReference type="PROSITE" id="PS51704"/>
    </source>
</evidence>
<reference evidence="2 3" key="1">
    <citation type="submission" date="2021-07" db="EMBL/GenBank/DDBJ databases">
        <title>Paenibacillus radiodurans sp. nov., isolated from the southeastern edge of Tengger Desert.</title>
        <authorList>
            <person name="Zhang G."/>
        </authorList>
    </citation>
    <scope>NUCLEOTIDE SEQUENCE [LARGE SCALE GENOMIC DNA]</scope>
    <source>
        <strain evidence="2 3">CCM 7311</strain>
    </source>
</reference>
<feature type="domain" description="GP-PDE" evidence="1">
    <location>
        <begin position="1"/>
        <end position="66"/>
    </location>
</feature>
<gene>
    <name evidence="2" type="ORF">K0U00_43710</name>
</gene>
<name>A0ABS7CJX6_9BACL</name>
<dbReference type="InterPro" id="IPR017946">
    <property type="entry name" value="PLC-like_Pdiesterase_TIM-brl"/>
</dbReference>
<evidence type="ECO:0000313" key="2">
    <source>
        <dbReference type="EMBL" id="MBW7460985.1"/>
    </source>
</evidence>
<feature type="non-terminal residue" evidence="2">
    <location>
        <position position="1"/>
    </location>
</feature>
<sequence>EAADSGCFGLNVPYQIVRPELMDFAADKGLSVFIWTVNEAQEMRKYAAMGVGSITTRDVAALLLVKQQWRKESAADEL</sequence>
<accession>A0ABS7CJX6</accession>
<dbReference type="Gene3D" id="3.20.20.190">
    <property type="entry name" value="Phosphatidylinositol (PI) phosphodiesterase"/>
    <property type="match status" value="1"/>
</dbReference>
<proteinExistence type="predicted"/>
<evidence type="ECO:0000313" key="3">
    <source>
        <dbReference type="Proteomes" id="UP001519887"/>
    </source>
</evidence>
<keyword evidence="3" id="KW-1185">Reference proteome</keyword>
<dbReference type="SUPFAM" id="SSF51695">
    <property type="entry name" value="PLC-like phosphodiesterases"/>
    <property type="match status" value="1"/>
</dbReference>
<protein>
    <recommendedName>
        <fullName evidence="1">GP-PDE domain-containing protein</fullName>
    </recommendedName>
</protein>
<dbReference type="EMBL" id="JAHZIK010002602">
    <property type="protein sequence ID" value="MBW7460985.1"/>
    <property type="molecule type" value="Genomic_DNA"/>
</dbReference>
<organism evidence="2 3">
    <name type="scientific">Paenibacillus sepulcri</name>
    <dbReference type="NCBI Taxonomy" id="359917"/>
    <lineage>
        <taxon>Bacteria</taxon>
        <taxon>Bacillati</taxon>
        <taxon>Bacillota</taxon>
        <taxon>Bacilli</taxon>
        <taxon>Bacillales</taxon>
        <taxon>Paenibacillaceae</taxon>
        <taxon>Paenibacillus</taxon>
    </lineage>
</organism>
<dbReference type="Pfam" id="PF03009">
    <property type="entry name" value="GDPD"/>
    <property type="match status" value="1"/>
</dbReference>
<dbReference type="InterPro" id="IPR030395">
    <property type="entry name" value="GP_PDE_dom"/>
</dbReference>
<dbReference type="PROSITE" id="PS51704">
    <property type="entry name" value="GP_PDE"/>
    <property type="match status" value="1"/>
</dbReference>